<evidence type="ECO:0000313" key="2">
    <source>
        <dbReference type="Proteomes" id="UP001488838"/>
    </source>
</evidence>
<name>A0AAW0J6Q7_MYOGA</name>
<reference evidence="1 2" key="1">
    <citation type="journal article" date="2023" name="bioRxiv">
        <title>Conserved and derived expression patterns and positive selection on dental genes reveal complex evolutionary context of ever-growing rodent molars.</title>
        <authorList>
            <person name="Calamari Z.T."/>
            <person name="Song A."/>
            <person name="Cohen E."/>
            <person name="Akter M."/>
            <person name="Roy R.D."/>
            <person name="Hallikas O."/>
            <person name="Christensen M.M."/>
            <person name="Li P."/>
            <person name="Marangoni P."/>
            <person name="Jernvall J."/>
            <person name="Klein O.D."/>
        </authorList>
    </citation>
    <scope>NUCLEOTIDE SEQUENCE [LARGE SCALE GENOMIC DNA]</scope>
    <source>
        <strain evidence="1">V071</strain>
    </source>
</reference>
<dbReference type="AlphaFoldDB" id="A0AAW0J6Q7"/>
<gene>
    <name evidence="1" type="ORF">U0070_014394</name>
</gene>
<dbReference type="Proteomes" id="UP001488838">
    <property type="component" value="Unassembled WGS sequence"/>
</dbReference>
<protein>
    <submittedName>
        <fullName evidence="1">Uncharacterized protein</fullName>
    </submittedName>
</protein>
<comment type="caution">
    <text evidence="1">The sequence shown here is derived from an EMBL/GenBank/DDBJ whole genome shotgun (WGS) entry which is preliminary data.</text>
</comment>
<dbReference type="EMBL" id="JBBHLL010000059">
    <property type="protein sequence ID" value="KAK7822295.1"/>
    <property type="molecule type" value="Genomic_DNA"/>
</dbReference>
<organism evidence="1 2">
    <name type="scientific">Myodes glareolus</name>
    <name type="common">Bank vole</name>
    <name type="synonym">Clethrionomys glareolus</name>
    <dbReference type="NCBI Taxonomy" id="447135"/>
    <lineage>
        <taxon>Eukaryota</taxon>
        <taxon>Metazoa</taxon>
        <taxon>Chordata</taxon>
        <taxon>Craniata</taxon>
        <taxon>Vertebrata</taxon>
        <taxon>Euteleostomi</taxon>
        <taxon>Mammalia</taxon>
        <taxon>Eutheria</taxon>
        <taxon>Euarchontoglires</taxon>
        <taxon>Glires</taxon>
        <taxon>Rodentia</taxon>
        <taxon>Myomorpha</taxon>
        <taxon>Muroidea</taxon>
        <taxon>Cricetidae</taxon>
        <taxon>Arvicolinae</taxon>
        <taxon>Myodes</taxon>
    </lineage>
</organism>
<sequence>MRVFKPENTLHWGGCCCSYYEENSNNLSCGPGKTGEDRGKGKLDAASIRLRDELRYCSLENDESAFLAFRHGLECEPLFS</sequence>
<keyword evidence="2" id="KW-1185">Reference proteome</keyword>
<proteinExistence type="predicted"/>
<evidence type="ECO:0000313" key="1">
    <source>
        <dbReference type="EMBL" id="KAK7822295.1"/>
    </source>
</evidence>
<accession>A0AAW0J6Q7</accession>